<reference evidence="3 4" key="1">
    <citation type="submission" date="2018-04" db="EMBL/GenBank/DDBJ databases">
        <title>The genome of golden apple snail Pomacea canaliculata provides insight into stress tolerance and invasive adaptation.</title>
        <authorList>
            <person name="Liu C."/>
            <person name="Liu B."/>
            <person name="Ren Y."/>
            <person name="Zhang Y."/>
            <person name="Wang H."/>
            <person name="Li S."/>
            <person name="Jiang F."/>
            <person name="Yin L."/>
            <person name="Zhang G."/>
            <person name="Qian W."/>
            <person name="Fan W."/>
        </authorList>
    </citation>
    <scope>NUCLEOTIDE SEQUENCE [LARGE SCALE GENOMIC DNA]</scope>
    <source>
        <strain evidence="3">SZHN2017</strain>
        <tissue evidence="3">Muscle</tissue>
    </source>
</reference>
<evidence type="ECO:0000256" key="1">
    <source>
        <dbReference type="SAM" id="MobiDB-lite"/>
    </source>
</evidence>
<keyword evidence="2" id="KW-0472">Membrane</keyword>
<evidence type="ECO:0000313" key="3">
    <source>
        <dbReference type="EMBL" id="PVD27377.1"/>
    </source>
</evidence>
<proteinExistence type="predicted"/>
<feature type="transmembrane region" description="Helical" evidence="2">
    <location>
        <begin position="154"/>
        <end position="177"/>
    </location>
</feature>
<dbReference type="Proteomes" id="UP000245119">
    <property type="component" value="Linkage Group LG7"/>
</dbReference>
<dbReference type="EMBL" id="PZQS01000007">
    <property type="protein sequence ID" value="PVD27377.1"/>
    <property type="molecule type" value="Genomic_DNA"/>
</dbReference>
<comment type="caution">
    <text evidence="3">The sequence shown here is derived from an EMBL/GenBank/DDBJ whole genome shotgun (WGS) entry which is preliminary data.</text>
</comment>
<evidence type="ECO:0000256" key="2">
    <source>
        <dbReference type="SAM" id="Phobius"/>
    </source>
</evidence>
<feature type="region of interest" description="Disordered" evidence="1">
    <location>
        <begin position="93"/>
        <end position="149"/>
    </location>
</feature>
<protein>
    <submittedName>
        <fullName evidence="3">Uncharacterized protein</fullName>
    </submittedName>
</protein>
<dbReference type="AlphaFoldDB" id="A0A2T7P1S2"/>
<sequence>MTKVTCTIPEEYAREWRPFTISYQSKDGKTENAAVLHNVGYYVCESAGDHTCDQNPTAVTINSTGHCVSGREYKLTADGENGISCSMITNAESNESTDTGCSDGTSDDALGTSSTSDEGDVTNKHVQKKAANQKCPPKLNIDKEGRGQESSDNIAIGVGCGVAALAVIMIIGVFCFITRR</sequence>
<keyword evidence="4" id="KW-1185">Reference proteome</keyword>
<accession>A0A2T7P1S2</accession>
<feature type="compositionally biased region" description="Basic and acidic residues" evidence="1">
    <location>
        <begin position="140"/>
        <end position="149"/>
    </location>
</feature>
<feature type="compositionally biased region" description="Low complexity" evidence="1">
    <location>
        <begin position="96"/>
        <end position="108"/>
    </location>
</feature>
<keyword evidence="2" id="KW-0812">Transmembrane</keyword>
<gene>
    <name evidence="3" type="ORF">C0Q70_12535</name>
</gene>
<organism evidence="3 4">
    <name type="scientific">Pomacea canaliculata</name>
    <name type="common">Golden apple snail</name>
    <dbReference type="NCBI Taxonomy" id="400727"/>
    <lineage>
        <taxon>Eukaryota</taxon>
        <taxon>Metazoa</taxon>
        <taxon>Spiralia</taxon>
        <taxon>Lophotrochozoa</taxon>
        <taxon>Mollusca</taxon>
        <taxon>Gastropoda</taxon>
        <taxon>Caenogastropoda</taxon>
        <taxon>Architaenioglossa</taxon>
        <taxon>Ampullarioidea</taxon>
        <taxon>Ampullariidae</taxon>
        <taxon>Pomacea</taxon>
    </lineage>
</organism>
<keyword evidence="2" id="KW-1133">Transmembrane helix</keyword>
<evidence type="ECO:0000313" key="4">
    <source>
        <dbReference type="Proteomes" id="UP000245119"/>
    </source>
</evidence>
<name>A0A2T7P1S2_POMCA</name>